<protein>
    <submittedName>
        <fullName evidence="1">Uncharacterized protein</fullName>
    </submittedName>
</protein>
<comment type="caution">
    <text evidence="1">The sequence shown here is derived from an EMBL/GenBank/DDBJ whole genome shotgun (WGS) entry which is preliminary data.</text>
</comment>
<evidence type="ECO:0000313" key="2">
    <source>
        <dbReference type="Proteomes" id="UP001638806"/>
    </source>
</evidence>
<dbReference type="EMBL" id="JBGNUJ010000003">
    <property type="protein sequence ID" value="KAL3961609.1"/>
    <property type="molecule type" value="Genomic_DNA"/>
</dbReference>
<organism evidence="1 2">
    <name type="scientific">Purpureocillium lilacinum</name>
    <name type="common">Paecilomyces lilacinus</name>
    <dbReference type="NCBI Taxonomy" id="33203"/>
    <lineage>
        <taxon>Eukaryota</taxon>
        <taxon>Fungi</taxon>
        <taxon>Dikarya</taxon>
        <taxon>Ascomycota</taxon>
        <taxon>Pezizomycotina</taxon>
        <taxon>Sordariomycetes</taxon>
        <taxon>Hypocreomycetidae</taxon>
        <taxon>Hypocreales</taxon>
        <taxon>Ophiocordycipitaceae</taxon>
        <taxon>Purpureocillium</taxon>
    </lineage>
</organism>
<reference evidence="1" key="1">
    <citation type="submission" date="2024-12" db="EMBL/GenBank/DDBJ databases">
        <title>Comparative genomics and development of molecular markers within Purpureocillium lilacinum and among Purpureocillium species.</title>
        <authorList>
            <person name="Yeh Z.-Y."/>
            <person name="Ni N.-T."/>
            <person name="Lo P.-H."/>
            <person name="Mushyakhwo K."/>
            <person name="Lin C.-F."/>
            <person name="Nai Y.-S."/>
        </authorList>
    </citation>
    <scope>NUCLEOTIDE SEQUENCE</scope>
    <source>
        <strain evidence="1">NCHU-NPUST-175</strain>
    </source>
</reference>
<sequence>MHLYRDEAFLFLPYHPDGTLLDVVNLFRAEPSGVMEEQLVMFFTIELLRTVESLHAKGVLHGDLKPDNCLLRLDSASTDHTLATHGGWSSRGIVLIDFGRSIDMKAFVPDIDYHGLAGTVHCLLFGKYIETARCDQGGLGKTGRKYRIRESLKRYWQTDLWGDCFDVLLNPGSHLEAEEAGKMPVLRSMRAVRERMEAWLEANCERAWACARSWADLRRMRGAASELDLGCSPRFSPIGW</sequence>
<keyword evidence="2" id="KW-1185">Reference proteome</keyword>
<evidence type="ECO:0000313" key="1">
    <source>
        <dbReference type="EMBL" id="KAL3961609.1"/>
    </source>
</evidence>
<gene>
    <name evidence="1" type="ORF">ACCO45_003132</name>
</gene>
<name>A0ACC4DZ47_PURLI</name>
<dbReference type="Proteomes" id="UP001638806">
    <property type="component" value="Unassembled WGS sequence"/>
</dbReference>
<proteinExistence type="predicted"/>
<accession>A0ACC4DZ47</accession>